<keyword evidence="2" id="KW-0812">Transmembrane</keyword>
<evidence type="ECO:0000313" key="5">
    <source>
        <dbReference type="Ensembl" id="ENSORLP00015026570.1"/>
    </source>
</evidence>
<name>A0A3P9J2T0_ORYLA</name>
<dbReference type="Pfam" id="PF07686">
    <property type="entry name" value="V-set"/>
    <property type="match status" value="1"/>
</dbReference>
<dbReference type="GO" id="GO:0016020">
    <property type="term" value="C:membrane"/>
    <property type="evidence" value="ECO:0007669"/>
    <property type="project" value="UniProtKB-SubCell"/>
</dbReference>
<organism evidence="5 6">
    <name type="scientific">Oryzias latipes</name>
    <name type="common">Japanese rice fish</name>
    <name type="synonym">Japanese killifish</name>
    <dbReference type="NCBI Taxonomy" id="8090"/>
    <lineage>
        <taxon>Eukaryota</taxon>
        <taxon>Metazoa</taxon>
        <taxon>Chordata</taxon>
        <taxon>Craniata</taxon>
        <taxon>Vertebrata</taxon>
        <taxon>Euteleostomi</taxon>
        <taxon>Actinopterygii</taxon>
        <taxon>Neopterygii</taxon>
        <taxon>Teleostei</taxon>
        <taxon>Neoteleostei</taxon>
        <taxon>Acanthomorphata</taxon>
        <taxon>Ovalentaria</taxon>
        <taxon>Atherinomorphae</taxon>
        <taxon>Beloniformes</taxon>
        <taxon>Adrianichthyidae</taxon>
        <taxon>Oryziinae</taxon>
        <taxon>Oryzias</taxon>
    </lineage>
</organism>
<protein>
    <recommendedName>
        <fullName evidence="4">Immunoglobulin domain-containing protein</fullName>
    </recommendedName>
</protein>
<dbReference type="Gene3D" id="2.60.40.10">
    <property type="entry name" value="Immunoglobulins"/>
    <property type="match status" value="1"/>
</dbReference>
<dbReference type="Ensembl" id="ENSORLT00015002539.1">
    <property type="protein sequence ID" value="ENSORLP00015026570.1"/>
    <property type="gene ID" value="ENSORLG00015008240.1"/>
</dbReference>
<dbReference type="InterPro" id="IPR050671">
    <property type="entry name" value="CD300_family_receptors"/>
</dbReference>
<proteinExistence type="predicted"/>
<reference evidence="5" key="3">
    <citation type="submission" date="2025-08" db="UniProtKB">
        <authorList>
            <consortium name="Ensembl"/>
        </authorList>
    </citation>
    <scope>IDENTIFICATION</scope>
    <source>
        <strain evidence="5">HSOK</strain>
    </source>
</reference>
<dbReference type="AlphaFoldDB" id="A0A3P9J2T0"/>
<sequence>MRTLRIVLWLNKQKAGCVQLSAPEEVTGTRGGSLTVSCQYDLEFKDNPKYWCRGSVYELCRIVVRTPKKHINNRTFIADDNRVGIFNVTMNPLRKEDENVYWCVISRSGRNVFQRVTLRVSDAGMFLETLNRCIMIQLKKITF</sequence>
<dbReference type="Proteomes" id="UP000265200">
    <property type="component" value="Chromosome 7"/>
</dbReference>
<reference evidence="5" key="4">
    <citation type="submission" date="2025-09" db="UniProtKB">
        <authorList>
            <consortium name="Ensembl"/>
        </authorList>
    </citation>
    <scope>IDENTIFICATION</scope>
    <source>
        <strain evidence="5">HSOK</strain>
    </source>
</reference>
<evidence type="ECO:0000313" key="6">
    <source>
        <dbReference type="Proteomes" id="UP000265200"/>
    </source>
</evidence>
<keyword evidence="3" id="KW-0472">Membrane</keyword>
<reference evidence="5 6" key="2">
    <citation type="submission" date="2017-04" db="EMBL/GenBank/DDBJ databases">
        <title>CpG methylation of centromeres and impact of large insertions on vertebrate speciation.</title>
        <authorList>
            <person name="Ichikawa K."/>
            <person name="Yoshimura J."/>
            <person name="Morishita S."/>
        </authorList>
    </citation>
    <scope>NUCLEOTIDE SEQUENCE</scope>
    <source>
        <strain evidence="5 6">HSOK</strain>
    </source>
</reference>
<reference key="1">
    <citation type="journal article" date="2007" name="Nature">
        <title>The medaka draft genome and insights into vertebrate genome evolution.</title>
        <authorList>
            <person name="Kasahara M."/>
            <person name="Naruse K."/>
            <person name="Sasaki S."/>
            <person name="Nakatani Y."/>
            <person name="Qu W."/>
            <person name="Ahsan B."/>
            <person name="Yamada T."/>
            <person name="Nagayasu Y."/>
            <person name="Doi K."/>
            <person name="Kasai Y."/>
            <person name="Jindo T."/>
            <person name="Kobayashi D."/>
            <person name="Shimada A."/>
            <person name="Toyoda A."/>
            <person name="Kuroki Y."/>
            <person name="Fujiyama A."/>
            <person name="Sasaki T."/>
            <person name="Shimizu A."/>
            <person name="Asakawa S."/>
            <person name="Shimizu N."/>
            <person name="Hashimoto S."/>
            <person name="Yang J."/>
            <person name="Lee Y."/>
            <person name="Matsushima K."/>
            <person name="Sugano S."/>
            <person name="Sakaizumi M."/>
            <person name="Narita T."/>
            <person name="Ohishi K."/>
            <person name="Haga S."/>
            <person name="Ohta F."/>
            <person name="Nomoto H."/>
            <person name="Nogata K."/>
            <person name="Morishita T."/>
            <person name="Endo T."/>
            <person name="Shin-I T."/>
            <person name="Takeda H."/>
            <person name="Morishita S."/>
            <person name="Kohara Y."/>
        </authorList>
    </citation>
    <scope>NUCLEOTIDE SEQUENCE [LARGE SCALE GENOMIC DNA]</scope>
    <source>
        <strain>Hd-rR</strain>
    </source>
</reference>
<dbReference type="InterPro" id="IPR013783">
    <property type="entry name" value="Ig-like_fold"/>
</dbReference>
<comment type="subcellular location">
    <subcellularLocation>
        <location evidence="1">Membrane</location>
    </subcellularLocation>
</comment>
<evidence type="ECO:0000256" key="3">
    <source>
        <dbReference type="ARBA" id="ARBA00023136"/>
    </source>
</evidence>
<accession>A0A3P9J2T0</accession>
<dbReference type="InterPro" id="IPR003599">
    <property type="entry name" value="Ig_sub"/>
</dbReference>
<dbReference type="PANTHER" id="PTHR11860:SF111">
    <property type="entry name" value="IMMUNOGLOBULIN SUBTYPE DOMAIN-CONTAINING PROTEIN"/>
    <property type="match status" value="1"/>
</dbReference>
<evidence type="ECO:0000259" key="4">
    <source>
        <dbReference type="SMART" id="SM00409"/>
    </source>
</evidence>
<dbReference type="CDD" id="cd05716">
    <property type="entry name" value="IgV_pIgR_like"/>
    <property type="match status" value="1"/>
</dbReference>
<evidence type="ECO:0000256" key="2">
    <source>
        <dbReference type="ARBA" id="ARBA00022692"/>
    </source>
</evidence>
<evidence type="ECO:0000256" key="1">
    <source>
        <dbReference type="ARBA" id="ARBA00004370"/>
    </source>
</evidence>
<dbReference type="SMART" id="SM00409">
    <property type="entry name" value="IG"/>
    <property type="match status" value="1"/>
</dbReference>
<dbReference type="InterPro" id="IPR036179">
    <property type="entry name" value="Ig-like_dom_sf"/>
</dbReference>
<dbReference type="InterPro" id="IPR013106">
    <property type="entry name" value="Ig_V-set"/>
</dbReference>
<feature type="domain" description="Immunoglobulin" evidence="4">
    <location>
        <begin position="23"/>
        <end position="121"/>
    </location>
</feature>
<dbReference type="SUPFAM" id="SSF48726">
    <property type="entry name" value="Immunoglobulin"/>
    <property type="match status" value="1"/>
</dbReference>
<dbReference type="PANTHER" id="PTHR11860">
    <property type="entry name" value="POLYMERIC-IMMUNOGLOBULIN RECEPTOR"/>
    <property type="match status" value="1"/>
</dbReference>